<evidence type="ECO:0000256" key="1">
    <source>
        <dbReference type="PIRSR" id="PIRSR000097-1"/>
    </source>
</evidence>
<evidence type="ECO:0000256" key="3">
    <source>
        <dbReference type="PIRSR" id="PIRSR000097-3"/>
    </source>
</evidence>
<comment type="caution">
    <text evidence="5">The sequence shown here is derived from an EMBL/GenBank/DDBJ whole genome shotgun (WGS) entry which is preliminary data.</text>
</comment>
<feature type="active site" description="Proton donor" evidence="1">
    <location>
        <position position="53"/>
    </location>
</feature>
<evidence type="ECO:0000313" key="5">
    <source>
        <dbReference type="EMBL" id="KAI1695845.1"/>
    </source>
</evidence>
<dbReference type="AlphaFoldDB" id="A0AAD4MKL0"/>
<dbReference type="InterPro" id="IPR023210">
    <property type="entry name" value="NADP_OxRdtase_dom"/>
</dbReference>
<reference evidence="5" key="1">
    <citation type="submission" date="2022-01" db="EMBL/GenBank/DDBJ databases">
        <title>Genome Sequence Resource for Two Populations of Ditylenchus destructor, the Migratory Endoparasitic Phytonematode.</title>
        <authorList>
            <person name="Zhang H."/>
            <person name="Lin R."/>
            <person name="Xie B."/>
        </authorList>
    </citation>
    <scope>NUCLEOTIDE SEQUENCE</scope>
    <source>
        <strain evidence="5">BazhouSP</strain>
    </source>
</reference>
<dbReference type="EMBL" id="JAKKPZ010000368">
    <property type="protein sequence ID" value="KAI1695845.1"/>
    <property type="molecule type" value="Genomic_DNA"/>
</dbReference>
<evidence type="ECO:0000256" key="2">
    <source>
        <dbReference type="PIRSR" id="PIRSR000097-2"/>
    </source>
</evidence>
<protein>
    <submittedName>
        <fullName evidence="5">Aldo/keto reductase family domain-containing protein</fullName>
    </submittedName>
</protein>
<sequence length="319" mass="36259">MTLDVGSIPLSNGVKLPRLGLGTAFADKPAEFKVALRAALDTGYRYIDTAFVYNNEDVIGEVLQEYFAAGKLKREDVFITTKLPYTGHGNVDHWLKKSLENLKTDYVDLYLIHCPMPSKVIAEWDGNLLNMDGKFGPDLIPLIDTWREMEKQYKAGRAKAIGVSNFNAKQLQDVYDQAEVKPHNLQVELHIMNPQHELVALCKNLNISVTSYGTLGSPGTPMFRGGAQANLLEHPLVKEMAKKYNKSPAQVILRQVIQRGISVIPKSTNPARLKGNIDVFDFEISDEDMKRFDEIKERFRLFPFDFNRHHPWYPFEDFA</sequence>
<dbReference type="PRINTS" id="PR00069">
    <property type="entry name" value="ALDKETRDTASE"/>
</dbReference>
<keyword evidence="6" id="KW-1185">Reference proteome</keyword>
<feature type="binding site" evidence="2">
    <location>
        <position position="113"/>
    </location>
    <ligand>
        <name>substrate</name>
    </ligand>
</feature>
<dbReference type="PIRSF" id="PIRSF000097">
    <property type="entry name" value="AKR"/>
    <property type="match status" value="1"/>
</dbReference>
<dbReference type="SUPFAM" id="SSF51430">
    <property type="entry name" value="NAD(P)-linked oxidoreductase"/>
    <property type="match status" value="1"/>
</dbReference>
<evidence type="ECO:0000313" key="6">
    <source>
        <dbReference type="Proteomes" id="UP001201812"/>
    </source>
</evidence>
<organism evidence="5 6">
    <name type="scientific">Ditylenchus destructor</name>
    <dbReference type="NCBI Taxonomy" id="166010"/>
    <lineage>
        <taxon>Eukaryota</taxon>
        <taxon>Metazoa</taxon>
        <taxon>Ecdysozoa</taxon>
        <taxon>Nematoda</taxon>
        <taxon>Chromadorea</taxon>
        <taxon>Rhabditida</taxon>
        <taxon>Tylenchina</taxon>
        <taxon>Tylenchomorpha</taxon>
        <taxon>Sphaerularioidea</taxon>
        <taxon>Anguinidae</taxon>
        <taxon>Anguininae</taxon>
        <taxon>Ditylenchus</taxon>
    </lineage>
</organism>
<gene>
    <name evidence="5" type="ORF">DdX_19360</name>
</gene>
<feature type="domain" description="NADP-dependent oxidoreductase" evidence="4">
    <location>
        <begin position="19"/>
        <end position="296"/>
    </location>
</feature>
<dbReference type="InterPro" id="IPR020471">
    <property type="entry name" value="AKR"/>
</dbReference>
<dbReference type="PROSITE" id="PS00062">
    <property type="entry name" value="ALDOKETO_REDUCTASE_2"/>
    <property type="match status" value="1"/>
</dbReference>
<dbReference type="Pfam" id="PF00248">
    <property type="entry name" value="Aldo_ket_red"/>
    <property type="match status" value="1"/>
</dbReference>
<proteinExistence type="predicted"/>
<accession>A0AAD4MKL0</accession>
<feature type="site" description="Lowers pKa of active site Tyr" evidence="3">
    <location>
        <position position="82"/>
    </location>
</feature>
<dbReference type="InterPro" id="IPR018170">
    <property type="entry name" value="Aldo/ket_reductase_CS"/>
</dbReference>
<name>A0AAD4MKL0_9BILA</name>
<evidence type="ECO:0000259" key="4">
    <source>
        <dbReference type="Pfam" id="PF00248"/>
    </source>
</evidence>
<dbReference type="FunFam" id="3.20.20.100:FF:000029">
    <property type="entry name" value="Aldo-keto reductase"/>
    <property type="match status" value="1"/>
</dbReference>
<dbReference type="PROSITE" id="PS00063">
    <property type="entry name" value="ALDOKETO_REDUCTASE_3"/>
    <property type="match status" value="1"/>
</dbReference>
<dbReference type="GO" id="GO:0016491">
    <property type="term" value="F:oxidoreductase activity"/>
    <property type="evidence" value="ECO:0007669"/>
    <property type="project" value="InterPro"/>
</dbReference>
<dbReference type="Proteomes" id="UP001201812">
    <property type="component" value="Unassembled WGS sequence"/>
</dbReference>
<dbReference type="InterPro" id="IPR036812">
    <property type="entry name" value="NAD(P)_OxRdtase_dom_sf"/>
</dbReference>
<dbReference type="Gene3D" id="3.20.20.100">
    <property type="entry name" value="NADP-dependent oxidoreductase domain"/>
    <property type="match status" value="1"/>
</dbReference>
<dbReference type="PANTHER" id="PTHR11732">
    <property type="entry name" value="ALDO/KETO REDUCTASE"/>
    <property type="match status" value="1"/>
</dbReference>